<dbReference type="AlphaFoldDB" id="K1JX94"/>
<dbReference type="InterPro" id="IPR011990">
    <property type="entry name" value="TPR-like_helical_dom_sf"/>
</dbReference>
<evidence type="ECO:0000313" key="3">
    <source>
        <dbReference type="Proteomes" id="UP000005835"/>
    </source>
</evidence>
<accession>K1JX94</accession>
<gene>
    <name evidence="2" type="ORF">HMPREF9465_01338</name>
</gene>
<dbReference type="eggNOG" id="COG4859">
    <property type="taxonomic scope" value="Bacteria"/>
</dbReference>
<dbReference type="InterPro" id="IPR019734">
    <property type="entry name" value="TPR_rpt"/>
</dbReference>
<dbReference type="Gene3D" id="1.25.40.10">
    <property type="entry name" value="Tetratricopeptide repeat domain"/>
    <property type="match status" value="1"/>
</dbReference>
<sequence>MILARTELATIDALRASGEEPERILELIESIVNKGIDTGRFDMCHVETDPEAALRLAEALLGTNRYPAFARAMRILEAVTPYVEDRSDGMLLFTLSTIARLLCGRPFDAAGRAVSGIGEDERDVRLLYLLGILRAGEGRFDEAREWLLRADVESPDDPVILHALELVAARESLERILLTRPLWEDGDLDHTAPGTPERALRMACVELDPDGYADALIALNATGLELDDESFLRMEVELSGHAVPFVFEMNHAGLSKMDPAWLARLVESVSDVLEHAKAAPEHLVEVRARLDRSVRLVLTKPEPDTTRPSAIDYSFEVPSRCPRIEGRLDTGPEEAAVLKHLRALDLRGNLDEIIRRLEAVPKEKFTPLYAFELARAIANRSESGRDDLKRALALLEGLDDRTEGRWETLFCRAFLNLRLGQRRAALKCFKACAGIRPDDEVVDFFVEVCKRGLSQPTIEKPFRVRADEVWAALEAQATELEDAFDSVTDADEVEKRLAAILEPVSASWWRLDVSAEDDRIKVEISPNGWRLECFPILEFLRRVPESLADRWTFTAGRARRDDTSFETFMAGNEVLSADDVLIWPEPHEGMWRLLVYIEDFKGTEERARIECFQAVRALIDRTVGEAARLRRADAITLVPKAPSGEGLTLSEFREFLFEKAPECRRMTLKDYAWLPHEYGMRPDTRPGAPLLADVTEGITHCPPLGYLYGQGKSIGMDALGAAGACAGFLFLDVKDDAEGLAPKKDRRIKARKTLEARLRGLGDGYLDVVGYASGVRYEYLQFIAWDLSAVLECASAAFEELDDVVEAGFHTYLRDASAFMMKTRNGNPEDLPDEAFGEDEAEGSHLFGSMKAGGDEHAAERRGGFRDPRLTAAATA</sequence>
<name>K1JX94_9BURK</name>
<proteinExistence type="predicted"/>
<dbReference type="PATRIC" id="fig|742823.3.peg.1323"/>
<reference evidence="2 3" key="1">
    <citation type="submission" date="2012-05" db="EMBL/GenBank/DDBJ databases">
        <title>The Genome Sequence of Sutterella wadsworthensis 2_1_59BFAA.</title>
        <authorList>
            <consortium name="The Broad Institute Genome Sequencing Platform"/>
            <person name="Earl A."/>
            <person name="Ward D."/>
            <person name="Feldgarden M."/>
            <person name="Gevers D."/>
            <person name="Daigneault M."/>
            <person name="Strauss J."/>
            <person name="Allen-Vercoe E."/>
            <person name="Walker B."/>
            <person name="Young S.K."/>
            <person name="Zeng Q."/>
            <person name="Gargeya S."/>
            <person name="Fitzgerald M."/>
            <person name="Haas B."/>
            <person name="Abouelleil A."/>
            <person name="Alvarado L."/>
            <person name="Arachchi H.M."/>
            <person name="Berlin A.M."/>
            <person name="Chapman S.B."/>
            <person name="Goldberg J."/>
            <person name="Griggs A."/>
            <person name="Gujja S."/>
            <person name="Hansen M."/>
            <person name="Howarth C."/>
            <person name="Imamovic A."/>
            <person name="Larimer J."/>
            <person name="McCowen C."/>
            <person name="Montmayeur A."/>
            <person name="Murphy C."/>
            <person name="Neiman D."/>
            <person name="Pearson M."/>
            <person name="Priest M."/>
            <person name="Roberts A."/>
            <person name="Saif S."/>
            <person name="Shea T."/>
            <person name="Sisk P."/>
            <person name="Sykes S."/>
            <person name="Wortman J."/>
            <person name="Nusbaum C."/>
            <person name="Birren B."/>
        </authorList>
    </citation>
    <scope>NUCLEOTIDE SEQUENCE [LARGE SCALE GENOMIC DNA]</scope>
    <source>
        <strain evidence="2 3">2_1_59BFAA</strain>
    </source>
</reference>
<dbReference type="EMBL" id="ADMG01000031">
    <property type="protein sequence ID" value="EKB31233.1"/>
    <property type="molecule type" value="Genomic_DNA"/>
</dbReference>
<evidence type="ECO:0000256" key="1">
    <source>
        <dbReference type="SAM" id="MobiDB-lite"/>
    </source>
</evidence>
<organism evidence="2 3">
    <name type="scientific">Sutterella wadsworthensis 2_1_59BFAA</name>
    <dbReference type="NCBI Taxonomy" id="742823"/>
    <lineage>
        <taxon>Bacteria</taxon>
        <taxon>Pseudomonadati</taxon>
        <taxon>Pseudomonadota</taxon>
        <taxon>Betaproteobacteria</taxon>
        <taxon>Burkholderiales</taxon>
        <taxon>Sutterellaceae</taxon>
        <taxon>Sutterella</taxon>
    </lineage>
</organism>
<dbReference type="HOGENOM" id="CLU_328149_0_0_4"/>
<evidence type="ECO:0000313" key="2">
    <source>
        <dbReference type="EMBL" id="EKB31233.1"/>
    </source>
</evidence>
<dbReference type="SUPFAM" id="SSF48452">
    <property type="entry name" value="TPR-like"/>
    <property type="match status" value="1"/>
</dbReference>
<keyword evidence="3" id="KW-1185">Reference proteome</keyword>
<dbReference type="SMART" id="SM00028">
    <property type="entry name" value="TPR"/>
    <property type="match status" value="2"/>
</dbReference>
<comment type="caution">
    <text evidence="2">The sequence shown here is derived from an EMBL/GenBank/DDBJ whole genome shotgun (WGS) entry which is preliminary data.</text>
</comment>
<feature type="region of interest" description="Disordered" evidence="1">
    <location>
        <begin position="845"/>
        <end position="876"/>
    </location>
</feature>
<protein>
    <recommendedName>
        <fullName evidence="4">Tetratricopeptide repeat protein</fullName>
    </recommendedName>
</protein>
<dbReference type="Proteomes" id="UP000005835">
    <property type="component" value="Unassembled WGS sequence"/>
</dbReference>
<evidence type="ECO:0008006" key="4">
    <source>
        <dbReference type="Google" id="ProtNLM"/>
    </source>
</evidence>
<feature type="compositionally biased region" description="Basic and acidic residues" evidence="1">
    <location>
        <begin position="853"/>
        <end position="869"/>
    </location>
</feature>